<sequence length="30" mass="3702">MHYQILNGKYKILRTSLEKKFYFQMSFSVT</sequence>
<dbReference type="AlphaFoldDB" id="A9MI85"/>
<keyword evidence="2" id="KW-1185">Reference proteome</keyword>
<dbReference type="HOGENOM" id="CLU_3405275_0_0_6"/>
<reference evidence="1 2" key="1">
    <citation type="submission" date="2007-11" db="EMBL/GenBank/DDBJ databases">
        <authorList>
            <consortium name="The Salmonella enterica serovar Arizonae Genome Sequencing Project"/>
            <person name="McClelland M."/>
            <person name="Sanderson E.K."/>
            <person name="Porwollik S."/>
            <person name="Spieth J."/>
            <person name="Clifton W.S."/>
            <person name="Fulton R."/>
            <person name="Chunyan W."/>
            <person name="Wollam A."/>
            <person name="Shah N."/>
            <person name="Pepin K."/>
            <person name="Bhonagiri V."/>
            <person name="Nash W."/>
            <person name="Johnson M."/>
            <person name="Thiruvilangam P."/>
            <person name="Wilson R."/>
        </authorList>
    </citation>
    <scope>NUCLEOTIDE SEQUENCE [LARGE SCALE GENOMIC DNA]</scope>
    <source>
        <strain evidence="2">ATCC BAA-731 / CDC346-86 / RSK2980</strain>
    </source>
</reference>
<proteinExistence type="predicted"/>
<dbReference type="STRING" id="41514.SARI_03618"/>
<organism evidence="1 2">
    <name type="scientific">Salmonella arizonae (strain ATCC BAA-731 / CDC346-86 / RSK2980)</name>
    <dbReference type="NCBI Taxonomy" id="41514"/>
    <lineage>
        <taxon>Bacteria</taxon>
        <taxon>Pseudomonadati</taxon>
        <taxon>Pseudomonadota</taxon>
        <taxon>Gammaproteobacteria</taxon>
        <taxon>Enterobacterales</taxon>
        <taxon>Enterobacteriaceae</taxon>
        <taxon>Salmonella</taxon>
    </lineage>
</organism>
<evidence type="ECO:0000313" key="1">
    <source>
        <dbReference type="EMBL" id="ABX23430.1"/>
    </source>
</evidence>
<dbReference type="KEGG" id="ses:SARI_03618"/>
<accession>A9MI85</accession>
<name>A9MI85_SALAR</name>
<dbReference type="Proteomes" id="UP000002084">
    <property type="component" value="Chromosome"/>
</dbReference>
<protein>
    <submittedName>
        <fullName evidence="1">Uncharacterized protein</fullName>
    </submittedName>
</protein>
<evidence type="ECO:0000313" key="2">
    <source>
        <dbReference type="Proteomes" id="UP000002084"/>
    </source>
</evidence>
<gene>
    <name evidence="1" type="ordered locus">SARI_03618</name>
</gene>
<dbReference type="EMBL" id="CP000880">
    <property type="protein sequence ID" value="ABX23430.1"/>
    <property type="molecule type" value="Genomic_DNA"/>
</dbReference>